<proteinExistence type="predicted"/>
<feature type="region of interest" description="Disordered" evidence="1">
    <location>
        <begin position="1"/>
        <end position="46"/>
    </location>
</feature>
<dbReference type="Gene3D" id="3.40.50.150">
    <property type="entry name" value="Vaccinia Virus protein VP39"/>
    <property type="match status" value="1"/>
</dbReference>
<feature type="compositionally biased region" description="Low complexity" evidence="1">
    <location>
        <begin position="84"/>
        <end position="96"/>
    </location>
</feature>
<dbReference type="CDD" id="cd02440">
    <property type="entry name" value="AdoMet_MTases"/>
    <property type="match status" value="1"/>
</dbReference>
<gene>
    <name evidence="2" type="ORF">L207DRAFT_559480</name>
</gene>
<feature type="region of interest" description="Disordered" evidence="1">
    <location>
        <begin position="73"/>
        <end position="96"/>
    </location>
</feature>
<sequence length="340" mass="38533">MPSPQRRVITPTGDTTSNVSPVSEPTIASAESVNPDGSDADSAYAGSILQSETSSLDSSILKYREENGRTYHSYGSTEHWGPNDEQAQDQQDLSSQSHRMSLTWELGPVYGQCRLLPFACFDQGITSNFNHRDVADIIPTAIVKGIDVSPIQPAWIPPNLKFEVDDYNKEWIDINRYDLIHVREILGTVPDWVAFYKKALNALRPGGWIDHTEPSIYIESIHSPLQKDHPFTGVTFDVAPNMKKWMEEAGFVKVSEKIQRVAVGKWPKDKQQKELGAWNQLRLDTGLRDFTERRMRNVLNWENDEILVLVAKCRAAVSNSREGLYLDLYHVYGQKPEETK</sequence>
<accession>A0A2J6QT01</accession>
<dbReference type="Proteomes" id="UP000235786">
    <property type="component" value="Unassembled WGS sequence"/>
</dbReference>
<protein>
    <submittedName>
        <fullName evidence="2">S-adenosyl-L-methionine-dependent methyltransferase</fullName>
    </submittedName>
</protein>
<keyword evidence="3" id="KW-1185">Reference proteome</keyword>
<dbReference type="AlphaFoldDB" id="A0A2J6QT01"/>
<dbReference type="SUPFAM" id="SSF53335">
    <property type="entry name" value="S-adenosyl-L-methionine-dependent methyltransferases"/>
    <property type="match status" value="1"/>
</dbReference>
<evidence type="ECO:0000313" key="2">
    <source>
        <dbReference type="EMBL" id="PMD29395.1"/>
    </source>
</evidence>
<organism evidence="2 3">
    <name type="scientific">Hyaloscypha variabilis (strain UAMH 11265 / GT02V1 / F)</name>
    <name type="common">Meliniomyces variabilis</name>
    <dbReference type="NCBI Taxonomy" id="1149755"/>
    <lineage>
        <taxon>Eukaryota</taxon>
        <taxon>Fungi</taxon>
        <taxon>Dikarya</taxon>
        <taxon>Ascomycota</taxon>
        <taxon>Pezizomycotina</taxon>
        <taxon>Leotiomycetes</taxon>
        <taxon>Helotiales</taxon>
        <taxon>Hyaloscyphaceae</taxon>
        <taxon>Hyaloscypha</taxon>
        <taxon>Hyaloscypha variabilis</taxon>
    </lineage>
</organism>
<name>A0A2J6QT01_HYAVF</name>
<evidence type="ECO:0000256" key="1">
    <source>
        <dbReference type="SAM" id="MobiDB-lite"/>
    </source>
</evidence>
<dbReference type="GO" id="GO:0032259">
    <property type="term" value="P:methylation"/>
    <property type="evidence" value="ECO:0007669"/>
    <property type="project" value="UniProtKB-KW"/>
</dbReference>
<dbReference type="OrthoDB" id="2013972at2759"/>
<dbReference type="EMBL" id="KZ613974">
    <property type="protein sequence ID" value="PMD29395.1"/>
    <property type="molecule type" value="Genomic_DNA"/>
</dbReference>
<dbReference type="InterPro" id="IPR029063">
    <property type="entry name" value="SAM-dependent_MTases_sf"/>
</dbReference>
<dbReference type="Pfam" id="PF13489">
    <property type="entry name" value="Methyltransf_23"/>
    <property type="match status" value="1"/>
</dbReference>
<keyword evidence="2" id="KW-0808">Transferase</keyword>
<feature type="compositionally biased region" description="Polar residues" evidence="1">
    <location>
        <begin position="12"/>
        <end position="23"/>
    </location>
</feature>
<dbReference type="GO" id="GO:0008168">
    <property type="term" value="F:methyltransferase activity"/>
    <property type="evidence" value="ECO:0007669"/>
    <property type="project" value="UniProtKB-KW"/>
</dbReference>
<reference evidence="2 3" key="1">
    <citation type="submission" date="2016-04" db="EMBL/GenBank/DDBJ databases">
        <title>A degradative enzymes factory behind the ericoid mycorrhizal symbiosis.</title>
        <authorList>
            <consortium name="DOE Joint Genome Institute"/>
            <person name="Martino E."/>
            <person name="Morin E."/>
            <person name="Grelet G."/>
            <person name="Kuo A."/>
            <person name="Kohler A."/>
            <person name="Daghino S."/>
            <person name="Barry K."/>
            <person name="Choi C."/>
            <person name="Cichocki N."/>
            <person name="Clum A."/>
            <person name="Copeland A."/>
            <person name="Hainaut M."/>
            <person name="Haridas S."/>
            <person name="Labutti K."/>
            <person name="Lindquist E."/>
            <person name="Lipzen A."/>
            <person name="Khouja H.-R."/>
            <person name="Murat C."/>
            <person name="Ohm R."/>
            <person name="Olson A."/>
            <person name="Spatafora J."/>
            <person name="Veneault-Fourrey C."/>
            <person name="Henrissat B."/>
            <person name="Grigoriev I."/>
            <person name="Martin F."/>
            <person name="Perotto S."/>
        </authorList>
    </citation>
    <scope>NUCLEOTIDE SEQUENCE [LARGE SCALE GENOMIC DNA]</scope>
    <source>
        <strain evidence="2 3">F</strain>
    </source>
</reference>
<keyword evidence="2" id="KW-0489">Methyltransferase</keyword>
<evidence type="ECO:0000313" key="3">
    <source>
        <dbReference type="Proteomes" id="UP000235786"/>
    </source>
</evidence>